<accession>A0A1C2JEG9</accession>
<comment type="caution">
    <text evidence="1">The sequence shown here is derived from an EMBL/GenBank/DDBJ whole genome shotgun (WGS) entry which is preliminary data.</text>
</comment>
<gene>
    <name evidence="1" type="ORF">A6P07_10155</name>
</gene>
<reference evidence="1 2" key="1">
    <citation type="journal article" date="2016" name="Int. J. Mol. Sci.">
        <title>Comparative genomics of the extreme acidophile Acidithiobacillus thiooxidans reveals intraspecific divergence and niche adaptation.</title>
        <authorList>
            <person name="Zhang X."/>
            <person name="Feng X."/>
            <person name="Tao J."/>
            <person name="Ma L."/>
            <person name="Xiao Y."/>
            <person name="Liang Y."/>
            <person name="Liu X."/>
            <person name="Yin H."/>
        </authorList>
    </citation>
    <scope>NUCLEOTIDE SEQUENCE [LARGE SCALE GENOMIC DNA]</scope>
    <source>
        <strain evidence="1 2">A02</strain>
    </source>
</reference>
<proteinExistence type="predicted"/>
<dbReference type="EMBL" id="LWSA01000145">
    <property type="protein sequence ID" value="OCX72319.1"/>
    <property type="molecule type" value="Genomic_DNA"/>
</dbReference>
<dbReference type="RefSeq" id="WP_024895260.1">
    <property type="nucleotide sequence ID" value="NZ_LWRZ01000345.1"/>
</dbReference>
<evidence type="ECO:0000313" key="2">
    <source>
        <dbReference type="Proteomes" id="UP000094893"/>
    </source>
</evidence>
<name>A0A1C2JEG9_ACITH</name>
<dbReference type="AlphaFoldDB" id="A0A1C2JEG9"/>
<dbReference type="STRING" id="930.GCA_002079865_00375"/>
<protein>
    <submittedName>
        <fullName evidence="1">Uncharacterized protein</fullName>
    </submittedName>
</protein>
<evidence type="ECO:0000313" key="1">
    <source>
        <dbReference type="EMBL" id="OCX72319.1"/>
    </source>
</evidence>
<sequence>MQDEIELEINTFDNELNLADSEKVTLSAEQIEDIVSHAVQFTLMNNFMDMDESKYRVQEELFDALFAAGLLDKYRHLL</sequence>
<organism evidence="1 2">
    <name type="scientific">Acidithiobacillus thiooxidans</name>
    <name type="common">Thiobacillus thiooxidans</name>
    <dbReference type="NCBI Taxonomy" id="930"/>
    <lineage>
        <taxon>Bacteria</taxon>
        <taxon>Pseudomonadati</taxon>
        <taxon>Pseudomonadota</taxon>
        <taxon>Acidithiobacillia</taxon>
        <taxon>Acidithiobacillales</taxon>
        <taxon>Acidithiobacillaceae</taxon>
        <taxon>Acidithiobacillus</taxon>
    </lineage>
</organism>
<dbReference type="Proteomes" id="UP000094893">
    <property type="component" value="Unassembled WGS sequence"/>
</dbReference>